<dbReference type="STRING" id="574650.SAMN04487966_101271"/>
<dbReference type="AlphaFoldDB" id="A0A1I7MEM2"/>
<keyword evidence="2" id="KW-0378">Hydrolase</keyword>
<dbReference type="Pfam" id="PF00293">
    <property type="entry name" value="NUDIX"/>
    <property type="match status" value="1"/>
</dbReference>
<proteinExistence type="predicted"/>
<evidence type="ECO:0000259" key="3">
    <source>
        <dbReference type="PROSITE" id="PS51462"/>
    </source>
</evidence>
<accession>A0A1I7MEM2</accession>
<feature type="domain" description="Nudix hydrolase" evidence="3">
    <location>
        <begin position="1"/>
        <end position="139"/>
    </location>
</feature>
<evidence type="ECO:0000313" key="5">
    <source>
        <dbReference type="Proteomes" id="UP000198881"/>
    </source>
</evidence>
<gene>
    <name evidence="4" type="ORF">SAMN04487966_101271</name>
</gene>
<dbReference type="PANTHER" id="PTHR43046">
    <property type="entry name" value="GDP-MANNOSE MANNOSYL HYDROLASE"/>
    <property type="match status" value="1"/>
</dbReference>
<dbReference type="RefSeq" id="WP_091693133.1">
    <property type="nucleotide sequence ID" value="NZ_FPCG01000001.1"/>
</dbReference>
<evidence type="ECO:0000256" key="1">
    <source>
        <dbReference type="ARBA" id="ARBA00001946"/>
    </source>
</evidence>
<sequence length="153" mass="16466">MDFDTRVGAYGVVLQEDQLLLSLWDGPNHPVWTLPGGGMEVGETPEQSCIREIEEETGYHSVLQGLLGVTSRTIPAERRLHGQPRPLLAVQVIFRAQTVSGTLRAEVGGSSIDAAWLPLSELARLRTAEPHRVSPVVLAALELAGIDLPEAAA</sequence>
<name>A0A1I7MEM2_9MICC</name>
<comment type="cofactor">
    <cofactor evidence="1">
        <name>Mg(2+)</name>
        <dbReference type="ChEBI" id="CHEBI:18420"/>
    </cofactor>
</comment>
<dbReference type="CDD" id="cd02883">
    <property type="entry name" value="NUDIX_Hydrolase"/>
    <property type="match status" value="1"/>
</dbReference>
<reference evidence="4 5" key="1">
    <citation type="submission" date="2016-10" db="EMBL/GenBank/DDBJ databases">
        <authorList>
            <person name="de Groot N.N."/>
        </authorList>
    </citation>
    <scope>NUCLEOTIDE SEQUENCE [LARGE SCALE GENOMIC DNA]</scope>
    <source>
        <strain evidence="4 5">CGMCC 1.7054</strain>
    </source>
</reference>
<organism evidence="4 5">
    <name type="scientific">Micrococcus terreus</name>
    <dbReference type="NCBI Taxonomy" id="574650"/>
    <lineage>
        <taxon>Bacteria</taxon>
        <taxon>Bacillati</taxon>
        <taxon>Actinomycetota</taxon>
        <taxon>Actinomycetes</taxon>
        <taxon>Micrococcales</taxon>
        <taxon>Micrococcaceae</taxon>
        <taxon>Micrococcus</taxon>
    </lineage>
</organism>
<evidence type="ECO:0000313" key="4">
    <source>
        <dbReference type="EMBL" id="SFV20260.1"/>
    </source>
</evidence>
<dbReference type="OrthoDB" id="9804442at2"/>
<dbReference type="PANTHER" id="PTHR43046:SF2">
    <property type="entry name" value="8-OXO-DGTP DIPHOSPHATASE-RELATED"/>
    <property type="match status" value="1"/>
</dbReference>
<dbReference type="GO" id="GO:0016787">
    <property type="term" value="F:hydrolase activity"/>
    <property type="evidence" value="ECO:0007669"/>
    <property type="project" value="UniProtKB-KW"/>
</dbReference>
<protein>
    <submittedName>
        <fullName evidence="4">8-oxo-dGTP diphosphatase</fullName>
    </submittedName>
</protein>
<dbReference type="PRINTS" id="PR00502">
    <property type="entry name" value="NUDIXFAMILY"/>
</dbReference>
<dbReference type="PROSITE" id="PS51462">
    <property type="entry name" value="NUDIX"/>
    <property type="match status" value="1"/>
</dbReference>
<dbReference type="Gene3D" id="3.90.79.10">
    <property type="entry name" value="Nucleoside Triphosphate Pyrophosphohydrolase"/>
    <property type="match status" value="1"/>
</dbReference>
<dbReference type="InterPro" id="IPR000086">
    <property type="entry name" value="NUDIX_hydrolase_dom"/>
</dbReference>
<evidence type="ECO:0000256" key="2">
    <source>
        <dbReference type="ARBA" id="ARBA00022801"/>
    </source>
</evidence>
<dbReference type="Proteomes" id="UP000198881">
    <property type="component" value="Unassembled WGS sequence"/>
</dbReference>
<dbReference type="InterPro" id="IPR020476">
    <property type="entry name" value="Nudix_hydrolase"/>
</dbReference>
<keyword evidence="5" id="KW-1185">Reference proteome</keyword>
<dbReference type="EMBL" id="FPCG01000001">
    <property type="protein sequence ID" value="SFV20260.1"/>
    <property type="molecule type" value="Genomic_DNA"/>
</dbReference>
<dbReference type="SUPFAM" id="SSF55811">
    <property type="entry name" value="Nudix"/>
    <property type="match status" value="1"/>
</dbReference>
<dbReference type="InterPro" id="IPR015797">
    <property type="entry name" value="NUDIX_hydrolase-like_dom_sf"/>
</dbReference>